<keyword evidence="8" id="KW-1185">Reference proteome</keyword>
<evidence type="ECO:0000256" key="3">
    <source>
        <dbReference type="ARBA" id="ARBA00022989"/>
    </source>
</evidence>
<dbReference type="InterPro" id="IPR051533">
    <property type="entry name" value="WaaL-like"/>
</dbReference>
<gene>
    <name evidence="7" type="ORF">GCM10008088_22380</name>
</gene>
<feature type="transmembrane region" description="Helical" evidence="5">
    <location>
        <begin position="20"/>
        <end position="41"/>
    </location>
</feature>
<comment type="caution">
    <text evidence="7">The sequence shown here is derived from an EMBL/GenBank/DDBJ whole genome shotgun (WGS) entry which is preliminary data.</text>
</comment>
<comment type="subcellular location">
    <subcellularLocation>
        <location evidence="1">Membrane</location>
        <topology evidence="1">Multi-pass membrane protein</topology>
    </subcellularLocation>
</comment>
<feature type="transmembrane region" description="Helical" evidence="5">
    <location>
        <begin position="133"/>
        <end position="154"/>
    </location>
</feature>
<dbReference type="PANTHER" id="PTHR37422">
    <property type="entry name" value="TEICHURONIC ACID BIOSYNTHESIS PROTEIN TUAE"/>
    <property type="match status" value="1"/>
</dbReference>
<keyword evidence="2 5" id="KW-0812">Transmembrane</keyword>
<dbReference type="Pfam" id="PF04932">
    <property type="entry name" value="Wzy_C"/>
    <property type="match status" value="1"/>
</dbReference>
<evidence type="ECO:0000313" key="8">
    <source>
        <dbReference type="Proteomes" id="UP000615593"/>
    </source>
</evidence>
<reference evidence="8" key="1">
    <citation type="journal article" date="2019" name="Int. J. Syst. Evol. Microbiol.">
        <title>The Global Catalogue of Microorganisms (GCM) 10K type strain sequencing project: providing services to taxonomists for standard genome sequencing and annotation.</title>
        <authorList>
            <consortium name="The Broad Institute Genomics Platform"/>
            <consortium name="The Broad Institute Genome Sequencing Center for Infectious Disease"/>
            <person name="Wu L."/>
            <person name="Ma J."/>
        </authorList>
    </citation>
    <scope>NUCLEOTIDE SEQUENCE [LARGE SCALE GENOMIC DNA]</scope>
    <source>
        <strain evidence="8">KCTC 12708</strain>
    </source>
</reference>
<feature type="transmembrane region" description="Helical" evidence="5">
    <location>
        <begin position="61"/>
        <end position="78"/>
    </location>
</feature>
<dbReference type="InterPro" id="IPR007016">
    <property type="entry name" value="O-antigen_ligase-rel_domated"/>
</dbReference>
<evidence type="ECO:0000256" key="5">
    <source>
        <dbReference type="SAM" id="Phobius"/>
    </source>
</evidence>
<feature type="transmembrane region" description="Helical" evidence="5">
    <location>
        <begin position="264"/>
        <end position="283"/>
    </location>
</feature>
<evidence type="ECO:0000256" key="2">
    <source>
        <dbReference type="ARBA" id="ARBA00022692"/>
    </source>
</evidence>
<keyword evidence="3 5" id="KW-1133">Transmembrane helix</keyword>
<feature type="transmembrane region" description="Helical" evidence="5">
    <location>
        <begin position="235"/>
        <end position="258"/>
    </location>
</feature>
<dbReference type="PANTHER" id="PTHR37422:SF17">
    <property type="entry name" value="O-ANTIGEN LIGASE"/>
    <property type="match status" value="1"/>
</dbReference>
<dbReference type="Proteomes" id="UP000615593">
    <property type="component" value="Unassembled WGS sequence"/>
</dbReference>
<organism evidence="7 8">
    <name type="scientific">Mesonia mobilis</name>
    <dbReference type="NCBI Taxonomy" id="369791"/>
    <lineage>
        <taxon>Bacteria</taxon>
        <taxon>Pseudomonadati</taxon>
        <taxon>Bacteroidota</taxon>
        <taxon>Flavobacteriia</taxon>
        <taxon>Flavobacteriales</taxon>
        <taxon>Flavobacteriaceae</taxon>
        <taxon>Mesonia</taxon>
    </lineage>
</organism>
<feature type="domain" description="O-antigen ligase-related" evidence="6">
    <location>
        <begin position="94"/>
        <end position="251"/>
    </location>
</feature>
<evidence type="ECO:0000256" key="1">
    <source>
        <dbReference type="ARBA" id="ARBA00004141"/>
    </source>
</evidence>
<name>A0ABQ3C2X5_9FLAO</name>
<feature type="transmembrane region" description="Helical" evidence="5">
    <location>
        <begin position="90"/>
        <end position="121"/>
    </location>
</feature>
<accession>A0ABQ3C2X5</accession>
<evidence type="ECO:0000313" key="7">
    <source>
        <dbReference type="EMBL" id="GGZ60396.1"/>
    </source>
</evidence>
<keyword evidence="4 5" id="KW-0472">Membrane</keyword>
<proteinExistence type="predicted"/>
<evidence type="ECO:0000256" key="4">
    <source>
        <dbReference type="ARBA" id="ARBA00023136"/>
    </source>
</evidence>
<protein>
    <recommendedName>
        <fullName evidence="6">O-antigen ligase-related domain-containing protein</fullName>
    </recommendedName>
</protein>
<sequence length="308" mass="35758">MIFVIFIFFTQAKNIKYLEYAFLGGIFTAVIGSSLEIWLYILEHPDFLLANGSLVNELLWLERPYFGFLNTLGLYICLNNARKSKGRYDYYILAIILLAFNIYISARLGILLCALIMFVFLIKNHNIKKYHKLGFGIAAIVTIFIAMGLSDNLLERMKITNDIDKTKHLLKVYEPRFVIWPCSYEIVSNKMNLFIGLGNYKNVESELANCYSSTIKNPSKKEYYLLKRFNTHNQFLDFLLVGGIIPFILLLSVFWIGWFSNGTFEVKVILILFFAFFMVENVLHRQLGCYLFGIFTALYSRRTLNGKN</sequence>
<evidence type="ECO:0000259" key="6">
    <source>
        <dbReference type="Pfam" id="PF04932"/>
    </source>
</evidence>
<dbReference type="EMBL" id="BMWY01000006">
    <property type="protein sequence ID" value="GGZ60396.1"/>
    <property type="molecule type" value="Genomic_DNA"/>
</dbReference>